<proteinExistence type="predicted"/>
<organism evidence="2 3">
    <name type="scientific">Paraburkholderia bannensis</name>
    <dbReference type="NCBI Taxonomy" id="765414"/>
    <lineage>
        <taxon>Bacteria</taxon>
        <taxon>Pseudomonadati</taxon>
        <taxon>Pseudomonadota</taxon>
        <taxon>Betaproteobacteria</taxon>
        <taxon>Burkholderiales</taxon>
        <taxon>Burkholderiaceae</taxon>
        <taxon>Paraburkholderia</taxon>
    </lineage>
</organism>
<sequence length="38" mass="4195">MEAIATGSAGHAHWKKGKLTGKKPSLKLRKIQAIRIRL</sequence>
<feature type="region of interest" description="Disordered" evidence="1">
    <location>
        <begin position="1"/>
        <end position="23"/>
    </location>
</feature>
<keyword evidence="3" id="KW-1185">Reference proteome</keyword>
<accession>A0A7W9U4K5</accession>
<feature type="compositionally biased region" description="Basic residues" evidence="1">
    <location>
        <begin position="12"/>
        <end position="23"/>
    </location>
</feature>
<evidence type="ECO:0000313" key="3">
    <source>
        <dbReference type="Proteomes" id="UP000571554"/>
    </source>
</evidence>
<dbReference type="AlphaFoldDB" id="A0A7W9U4K5"/>
<evidence type="ECO:0000313" key="2">
    <source>
        <dbReference type="EMBL" id="MBB6106161.1"/>
    </source>
</evidence>
<gene>
    <name evidence="2" type="ORF">F4827_006032</name>
</gene>
<protein>
    <submittedName>
        <fullName evidence="2">Uncharacterized protein</fullName>
    </submittedName>
</protein>
<reference evidence="2 3" key="1">
    <citation type="submission" date="2020-08" db="EMBL/GenBank/DDBJ databases">
        <title>Above-ground endophytic microbial communities from plants in different locations in the United States.</title>
        <authorList>
            <person name="Frank C."/>
        </authorList>
    </citation>
    <scope>NUCLEOTIDE SEQUENCE [LARGE SCALE GENOMIC DNA]</scope>
    <source>
        <strain evidence="2 3">WP4_2_2</strain>
    </source>
</reference>
<dbReference type="Proteomes" id="UP000571554">
    <property type="component" value="Unassembled WGS sequence"/>
</dbReference>
<comment type="caution">
    <text evidence="2">The sequence shown here is derived from an EMBL/GenBank/DDBJ whole genome shotgun (WGS) entry which is preliminary data.</text>
</comment>
<evidence type="ECO:0000256" key="1">
    <source>
        <dbReference type="SAM" id="MobiDB-lite"/>
    </source>
</evidence>
<dbReference type="EMBL" id="JACHBW010000023">
    <property type="protein sequence ID" value="MBB6106161.1"/>
    <property type="molecule type" value="Genomic_DNA"/>
</dbReference>
<name>A0A7W9U4K5_9BURK</name>